<evidence type="ECO:0000313" key="3">
    <source>
        <dbReference type="Proteomes" id="UP000248817"/>
    </source>
</evidence>
<dbReference type="AlphaFoldDB" id="A0A2V5IJA6"/>
<accession>A0A2V5IJA6</accession>
<feature type="region of interest" description="Disordered" evidence="1">
    <location>
        <begin position="964"/>
        <end position="984"/>
    </location>
</feature>
<name>A0A2V5IJA6_9EURO</name>
<protein>
    <recommendedName>
        <fullName evidence="4">Fungal N-terminal domain-containing protein</fullName>
    </recommendedName>
</protein>
<feature type="compositionally biased region" description="Low complexity" evidence="1">
    <location>
        <begin position="230"/>
        <end position="245"/>
    </location>
</feature>
<keyword evidence="3" id="KW-1185">Reference proteome</keyword>
<sequence length="1002" mass="112430">MSSVDNVDVTLYNLIRIAWDLYHNCNLVRGEAPDGFKQLVAGLLSLHNTLRALKNSVDSVRGDHGVDLQPSLHACLETLHALHKLVARYRAIGASSEKEFWEKMDWPTQQGQVEELRSEVSAHAHNLGLCMSSIVSYSLGSFNNSVLDNSQTDKSPLPSPPPQAETTPIFPPPPSISSRRPHLVGISELEGSSIFEPTNSDVKTPNGFNNDPTRGSVSTESMASGYSDGSVMSGSTLTPSSSVSGNTNFNMPSMDLFSTEKEVLHSRTPAFVGKGTPDTDMSPHSRTRWEQIRRSLRYEPRDRFHQPDAELILKFDASVVKGQEVRNLTTSGWLHIAVWWLLKARAVLANADKPSPLDNRGSISPSTLSWSSSHQAYVDLLKASYILYDVVLRTGNPEELFLNENRKMVSDLSDGIREDFSQFSSVDVPDYAAIHSHNQEILETIQPEESTGNINPRLGLGDVRYTTVEIEDAGNEDEQVFFRTFVNAGIGSKKLRMRTKGAPYMLLLSTREGDSEPKITICNQMGTFCLQRDFTPADLAQFVQVSEASLNVLSVAKSTELVTLMFETISVSISFQYLPDLVQFISVPKAYFDAVWPREPVSSDEITETVIYRGPVEVLEQLKAPSMVAMSPALVHRSCEVRILERSFGEAWRSIRRMVISSSVADKDPMCIDWFMPLSCVQINRKKGSRQALLKWSDTGQERSDRTDGNYNPLYSNVYDEKNPNIGVSIEWSTEQAAEEFEQAIMSLNAKPIFSWSQTQSSGHIYDAVDDTPDHKKYKTIMVCQTHAGWKSSGVYYVYRDIDYSYEHGSRSVRFPHIFHTHYISSHVDQLYRADSQVRFSHSEKVTRSVTISFDEVLTLQGFMSSLASSHELVFSRRATSLTTKSKLFFGHKKSSKGDSEVQLWRDGEDLRLAARWKSDQIVDKWLTMGMPAREPTRDHHDRINFPTQEFSRGMVLNMAKIAAGKAKDPSKERSRGPVTINFSSTKDQSDFIIALRTRPTS</sequence>
<feature type="compositionally biased region" description="Basic and acidic residues" evidence="1">
    <location>
        <begin position="966"/>
        <end position="976"/>
    </location>
</feature>
<dbReference type="EMBL" id="KZ825477">
    <property type="protein sequence ID" value="PYI34274.1"/>
    <property type="molecule type" value="Genomic_DNA"/>
</dbReference>
<dbReference type="Proteomes" id="UP000248817">
    <property type="component" value="Unassembled WGS sequence"/>
</dbReference>
<proteinExistence type="predicted"/>
<feature type="compositionally biased region" description="Pro residues" evidence="1">
    <location>
        <begin position="157"/>
        <end position="175"/>
    </location>
</feature>
<feature type="compositionally biased region" description="Polar residues" evidence="1">
    <location>
        <begin position="195"/>
        <end position="224"/>
    </location>
</feature>
<evidence type="ECO:0000256" key="1">
    <source>
        <dbReference type="SAM" id="MobiDB-lite"/>
    </source>
</evidence>
<feature type="region of interest" description="Disordered" evidence="1">
    <location>
        <begin position="148"/>
        <end position="178"/>
    </location>
</feature>
<evidence type="ECO:0008006" key="4">
    <source>
        <dbReference type="Google" id="ProtNLM"/>
    </source>
</evidence>
<gene>
    <name evidence="2" type="ORF">BP00DRAFT_443870</name>
</gene>
<organism evidence="2 3">
    <name type="scientific">Aspergillus indologenus CBS 114.80</name>
    <dbReference type="NCBI Taxonomy" id="1450541"/>
    <lineage>
        <taxon>Eukaryota</taxon>
        <taxon>Fungi</taxon>
        <taxon>Dikarya</taxon>
        <taxon>Ascomycota</taxon>
        <taxon>Pezizomycotina</taxon>
        <taxon>Eurotiomycetes</taxon>
        <taxon>Eurotiomycetidae</taxon>
        <taxon>Eurotiales</taxon>
        <taxon>Aspergillaceae</taxon>
        <taxon>Aspergillus</taxon>
        <taxon>Aspergillus subgen. Circumdati</taxon>
    </lineage>
</organism>
<feature type="region of interest" description="Disordered" evidence="1">
    <location>
        <begin position="194"/>
        <end position="247"/>
    </location>
</feature>
<evidence type="ECO:0000313" key="2">
    <source>
        <dbReference type="EMBL" id="PYI34274.1"/>
    </source>
</evidence>
<reference evidence="2 3" key="1">
    <citation type="submission" date="2018-02" db="EMBL/GenBank/DDBJ databases">
        <title>The genomes of Aspergillus section Nigri reveals drivers in fungal speciation.</title>
        <authorList>
            <consortium name="DOE Joint Genome Institute"/>
            <person name="Vesth T.C."/>
            <person name="Nybo J."/>
            <person name="Theobald S."/>
            <person name="Brandl J."/>
            <person name="Frisvad J.C."/>
            <person name="Nielsen K.F."/>
            <person name="Lyhne E.K."/>
            <person name="Kogle M.E."/>
            <person name="Kuo A."/>
            <person name="Riley R."/>
            <person name="Clum A."/>
            <person name="Nolan M."/>
            <person name="Lipzen A."/>
            <person name="Salamov A."/>
            <person name="Henrissat B."/>
            <person name="Wiebenga A."/>
            <person name="De vries R.P."/>
            <person name="Grigoriev I.V."/>
            <person name="Mortensen U.H."/>
            <person name="Andersen M.R."/>
            <person name="Baker S.E."/>
        </authorList>
    </citation>
    <scope>NUCLEOTIDE SEQUENCE [LARGE SCALE GENOMIC DNA]</scope>
    <source>
        <strain evidence="2 3">CBS 114.80</strain>
    </source>
</reference>